<dbReference type="SUPFAM" id="SSF53850">
    <property type="entry name" value="Periplasmic binding protein-like II"/>
    <property type="match status" value="1"/>
</dbReference>
<evidence type="ECO:0000256" key="2">
    <source>
        <dbReference type="ARBA" id="ARBA00008520"/>
    </source>
</evidence>
<dbReference type="InterPro" id="IPR050490">
    <property type="entry name" value="Bact_solute-bd_prot1"/>
</dbReference>
<evidence type="ECO:0000256" key="3">
    <source>
        <dbReference type="ARBA" id="ARBA00022448"/>
    </source>
</evidence>
<keyword evidence="4 7" id="KW-0732">Signal</keyword>
<comment type="similarity">
    <text evidence="2">Belongs to the bacterial solute-binding protein 1 family.</text>
</comment>
<dbReference type="PROSITE" id="PS51257">
    <property type="entry name" value="PROKAR_LIPOPROTEIN"/>
    <property type="match status" value="1"/>
</dbReference>
<dbReference type="Pfam" id="PF01547">
    <property type="entry name" value="SBP_bac_1"/>
    <property type="match status" value="1"/>
</dbReference>
<keyword evidence="9" id="KW-1185">Reference proteome</keyword>
<dbReference type="RefSeq" id="WP_377137175.1">
    <property type="nucleotide sequence ID" value="NZ_JBHSFI010000005.1"/>
</dbReference>
<dbReference type="PANTHER" id="PTHR43649">
    <property type="entry name" value="ARABINOSE-BINDING PROTEIN-RELATED"/>
    <property type="match status" value="1"/>
</dbReference>
<reference evidence="9" key="1">
    <citation type="journal article" date="2019" name="Int. J. Syst. Evol. Microbiol.">
        <title>The Global Catalogue of Microorganisms (GCM) 10K type strain sequencing project: providing services to taxonomists for standard genome sequencing and annotation.</title>
        <authorList>
            <consortium name="The Broad Institute Genomics Platform"/>
            <consortium name="The Broad Institute Genome Sequencing Center for Infectious Disease"/>
            <person name="Wu L."/>
            <person name="Ma J."/>
        </authorList>
    </citation>
    <scope>NUCLEOTIDE SEQUENCE [LARGE SCALE GENOMIC DNA]</scope>
    <source>
        <strain evidence="9">CCUG 42722</strain>
    </source>
</reference>
<proteinExistence type="inferred from homology"/>
<sequence length="435" mass="46793">MNRRTSLAAGATATLVALTLTACAPSTGSPEPGGAAGEGCDGDAVALDVWSWRTEDVKTYEKIFDVFEEANPCITVNFQAHLNTEYDQILRTGLTGSDGPDIAQVRSYGLLQPLVEGGNLEPLEDLVPALGEFDDAILDGARGREDGAVYGVPLASQTIQVYYNTAIFEENGLEEPETWDDFVAINDKLLATDVTPLAVGARDGWFVPTVHDALTSAQYGGADFQQKLRDGDTDFTDPAYVDSIQTLKDLQKYMPEDVTGVAYTDAQVLFTSEQAAMFAGGSYELAFFQEANPDLELGVFQVPPPPGAALDHPVSPGYADGNWGLSAATEHPEEAATLLNWLATPEFGQLVADELKQFSPIPGVEFSDPVQQEMWDLYQENPAPYLLLVDYRYGDPVGTDLMGEAGQKLFLGDADAEQAAGIIQDGLAAWWTPGE</sequence>
<dbReference type="PANTHER" id="PTHR43649:SF28">
    <property type="entry name" value="BINDING PROTEIN COMPONENT OF ABC SUGAR TRANSPORTER-RELATED"/>
    <property type="match status" value="1"/>
</dbReference>
<comment type="function">
    <text evidence="5">Part of a binding-protein-dependent transport system for a sugar.</text>
</comment>
<gene>
    <name evidence="8" type="ORF">ACFO6V_16935</name>
</gene>
<evidence type="ECO:0000313" key="8">
    <source>
        <dbReference type="EMBL" id="MFC4629937.1"/>
    </source>
</evidence>
<feature type="signal peptide" evidence="7">
    <location>
        <begin position="1"/>
        <end position="24"/>
    </location>
</feature>
<feature type="chain" id="PRO_5045573978" description="Probable sugar-binding periplasmic protein" evidence="7">
    <location>
        <begin position="25"/>
        <end position="435"/>
    </location>
</feature>
<evidence type="ECO:0000313" key="9">
    <source>
        <dbReference type="Proteomes" id="UP001596011"/>
    </source>
</evidence>
<comment type="caution">
    <text evidence="8">The sequence shown here is derived from an EMBL/GenBank/DDBJ whole genome shotgun (WGS) entry which is preliminary data.</text>
</comment>
<organism evidence="8 9">
    <name type="scientific">Promicromonospora alba</name>
    <dbReference type="NCBI Taxonomy" id="1616110"/>
    <lineage>
        <taxon>Bacteria</taxon>
        <taxon>Bacillati</taxon>
        <taxon>Actinomycetota</taxon>
        <taxon>Actinomycetes</taxon>
        <taxon>Micrococcales</taxon>
        <taxon>Promicromonosporaceae</taxon>
        <taxon>Promicromonospora</taxon>
    </lineage>
</organism>
<evidence type="ECO:0000256" key="1">
    <source>
        <dbReference type="ARBA" id="ARBA00004196"/>
    </source>
</evidence>
<evidence type="ECO:0000256" key="6">
    <source>
        <dbReference type="ARBA" id="ARBA00049753"/>
    </source>
</evidence>
<dbReference type="InterPro" id="IPR006059">
    <property type="entry name" value="SBP"/>
</dbReference>
<evidence type="ECO:0000256" key="5">
    <source>
        <dbReference type="ARBA" id="ARBA00049629"/>
    </source>
</evidence>
<evidence type="ECO:0000256" key="7">
    <source>
        <dbReference type="SAM" id="SignalP"/>
    </source>
</evidence>
<evidence type="ECO:0000256" key="4">
    <source>
        <dbReference type="ARBA" id="ARBA00022729"/>
    </source>
</evidence>
<dbReference type="EMBL" id="JBHSFI010000005">
    <property type="protein sequence ID" value="MFC4629937.1"/>
    <property type="molecule type" value="Genomic_DNA"/>
</dbReference>
<dbReference type="Gene3D" id="3.40.190.10">
    <property type="entry name" value="Periplasmic binding protein-like II"/>
    <property type="match status" value="2"/>
</dbReference>
<protein>
    <recommendedName>
        <fullName evidence="6">Probable sugar-binding periplasmic protein</fullName>
    </recommendedName>
</protein>
<accession>A0ABV9HJE5</accession>
<name>A0ABV9HJE5_9MICO</name>
<comment type="subcellular location">
    <subcellularLocation>
        <location evidence="1">Cell envelope</location>
    </subcellularLocation>
</comment>
<keyword evidence="3" id="KW-0813">Transport</keyword>
<dbReference type="Proteomes" id="UP001596011">
    <property type="component" value="Unassembled WGS sequence"/>
</dbReference>